<evidence type="ECO:0000256" key="1">
    <source>
        <dbReference type="SAM" id="MobiDB-lite"/>
    </source>
</evidence>
<keyword evidence="2" id="KW-0732">Signal</keyword>
<evidence type="ECO:0000313" key="4">
    <source>
        <dbReference type="Proteomes" id="UP000669060"/>
    </source>
</evidence>
<feature type="chain" id="PRO_5047368487" description="Secreted protein" evidence="2">
    <location>
        <begin position="25"/>
        <end position="66"/>
    </location>
</feature>
<dbReference type="EMBL" id="JAELYA010000004">
    <property type="protein sequence ID" value="MBO3276001.1"/>
    <property type="molecule type" value="Genomic_DNA"/>
</dbReference>
<evidence type="ECO:0000256" key="2">
    <source>
        <dbReference type="SAM" id="SignalP"/>
    </source>
</evidence>
<reference evidence="3 4" key="1">
    <citation type="submission" date="2020-12" db="EMBL/GenBank/DDBJ databases">
        <title>Pseudomonas schmalbachii sp. nov. isolated from millipede gut.</title>
        <authorList>
            <person name="Shelomi M."/>
        </authorList>
    </citation>
    <scope>NUCLEOTIDE SEQUENCE [LARGE SCALE GENOMIC DNA]</scope>
    <source>
        <strain evidence="3 4">Milli4</strain>
    </source>
</reference>
<feature type="region of interest" description="Disordered" evidence="1">
    <location>
        <begin position="46"/>
        <end position="66"/>
    </location>
</feature>
<proteinExistence type="predicted"/>
<gene>
    <name evidence="3" type="ORF">JFY56_12270</name>
</gene>
<name>A0ABS3TQR9_9PSED</name>
<evidence type="ECO:0000313" key="3">
    <source>
        <dbReference type="EMBL" id="MBO3276001.1"/>
    </source>
</evidence>
<protein>
    <recommendedName>
        <fullName evidence="5">Secreted protein</fullName>
    </recommendedName>
</protein>
<comment type="caution">
    <text evidence="3">The sequence shown here is derived from an EMBL/GenBank/DDBJ whole genome shotgun (WGS) entry which is preliminary data.</text>
</comment>
<organism evidence="3 4">
    <name type="scientific">Pseudomonas schmalbachii</name>
    <dbReference type="NCBI Taxonomy" id="2816993"/>
    <lineage>
        <taxon>Bacteria</taxon>
        <taxon>Pseudomonadati</taxon>
        <taxon>Pseudomonadota</taxon>
        <taxon>Gammaproteobacteria</taxon>
        <taxon>Pseudomonadales</taxon>
        <taxon>Pseudomonadaceae</taxon>
        <taxon>Pseudomonas</taxon>
    </lineage>
</organism>
<feature type="compositionally biased region" description="Low complexity" evidence="1">
    <location>
        <begin position="46"/>
        <end position="58"/>
    </location>
</feature>
<sequence length="66" mass="6790">MSRTTCAAALLALCSFSFAQLSFAEESPLMADKLVKANHEALAAQQTGAAAERTAGQTVGDSRADS</sequence>
<feature type="signal peptide" evidence="2">
    <location>
        <begin position="1"/>
        <end position="24"/>
    </location>
</feature>
<evidence type="ECO:0008006" key="5">
    <source>
        <dbReference type="Google" id="ProtNLM"/>
    </source>
</evidence>
<accession>A0ABS3TQR9</accession>
<dbReference type="Proteomes" id="UP000669060">
    <property type="component" value="Unassembled WGS sequence"/>
</dbReference>
<dbReference type="RefSeq" id="WP_208314033.1">
    <property type="nucleotide sequence ID" value="NZ_JAELYA010000004.1"/>
</dbReference>
<keyword evidence="4" id="KW-1185">Reference proteome</keyword>